<reference evidence="4" key="1">
    <citation type="journal article" date="2019" name="Int. J. Syst. Evol. Microbiol.">
        <title>The Global Catalogue of Microorganisms (GCM) 10K type strain sequencing project: providing services to taxonomists for standard genome sequencing and annotation.</title>
        <authorList>
            <consortium name="The Broad Institute Genomics Platform"/>
            <consortium name="The Broad Institute Genome Sequencing Center for Infectious Disease"/>
            <person name="Wu L."/>
            <person name="Ma J."/>
        </authorList>
    </citation>
    <scope>NUCLEOTIDE SEQUENCE [LARGE SCALE GENOMIC DNA]</scope>
    <source>
        <strain evidence="4">JCM 13581</strain>
    </source>
</reference>
<dbReference type="RefSeq" id="WP_344258202.1">
    <property type="nucleotide sequence ID" value="NZ_BAAAMJ010000003.1"/>
</dbReference>
<dbReference type="Gene3D" id="2.60.120.260">
    <property type="entry name" value="Galactose-binding domain-like"/>
    <property type="match status" value="1"/>
</dbReference>
<gene>
    <name evidence="3" type="ORF">GCM10009716_03380</name>
</gene>
<name>A0ABN2NV29_9ACTN</name>
<sequence length="312" mass="32847">MSAGNHGMGGHPPENDDPFGYLYRPDGQQAGGAPQAPPQPTYNQVRPVGERTYGGQQGHGTNGYGYPGPQGSPHYAAPETQPGGAGYGGRSGRGAHGDDPGPRRNGLLIGAIAVVAAVVIGVGAAILFSGDDEDGDRAGGDATPTAGSDAKGGDEGEDDTDESDEEEPEEEPEELPSVEVTALELSNGARLDSSIDGARSADGSYVTDMNLPGATLSWTFDFQGEPGDYRLYVGYSLPKGNQALSFAVNTQIRDDKLTMDDYAEADDWAKNWVRTYRIINLDQGQNTIHIGCDQGDKCDVIIDQIWIAENAD</sequence>
<feature type="transmembrane region" description="Helical" evidence="2">
    <location>
        <begin position="107"/>
        <end position="128"/>
    </location>
</feature>
<comment type="caution">
    <text evidence="3">The sequence shown here is derived from an EMBL/GenBank/DDBJ whole genome shotgun (WGS) entry which is preliminary data.</text>
</comment>
<evidence type="ECO:0000313" key="4">
    <source>
        <dbReference type="Proteomes" id="UP001501303"/>
    </source>
</evidence>
<feature type="region of interest" description="Disordered" evidence="1">
    <location>
        <begin position="1"/>
        <end position="102"/>
    </location>
</feature>
<keyword evidence="2" id="KW-1133">Transmembrane helix</keyword>
<keyword evidence="4" id="KW-1185">Reference proteome</keyword>
<evidence type="ECO:0000256" key="2">
    <source>
        <dbReference type="SAM" id="Phobius"/>
    </source>
</evidence>
<feature type="compositionally biased region" description="Gly residues" evidence="1">
    <location>
        <begin position="83"/>
        <end position="94"/>
    </location>
</feature>
<feature type="compositionally biased region" description="Acidic residues" evidence="1">
    <location>
        <begin position="155"/>
        <end position="176"/>
    </location>
</feature>
<protein>
    <submittedName>
        <fullName evidence="3">CBM35 domain-containing protein</fullName>
    </submittedName>
</protein>
<dbReference type="EMBL" id="BAAAMJ010000003">
    <property type="protein sequence ID" value="GAA1896692.1"/>
    <property type="molecule type" value="Genomic_DNA"/>
</dbReference>
<keyword evidence="2" id="KW-0812">Transmembrane</keyword>
<organism evidence="3 4">
    <name type="scientific">Streptomyces sodiiphilus</name>
    <dbReference type="NCBI Taxonomy" id="226217"/>
    <lineage>
        <taxon>Bacteria</taxon>
        <taxon>Bacillati</taxon>
        <taxon>Actinomycetota</taxon>
        <taxon>Actinomycetes</taxon>
        <taxon>Kitasatosporales</taxon>
        <taxon>Streptomycetaceae</taxon>
        <taxon>Streptomyces</taxon>
    </lineage>
</organism>
<accession>A0ABN2NV29</accession>
<evidence type="ECO:0000313" key="3">
    <source>
        <dbReference type="EMBL" id="GAA1896692.1"/>
    </source>
</evidence>
<feature type="compositionally biased region" description="Gly residues" evidence="1">
    <location>
        <begin position="1"/>
        <end position="10"/>
    </location>
</feature>
<proteinExistence type="predicted"/>
<feature type="region of interest" description="Disordered" evidence="1">
    <location>
        <begin position="130"/>
        <end position="179"/>
    </location>
</feature>
<dbReference type="Proteomes" id="UP001501303">
    <property type="component" value="Unassembled WGS sequence"/>
</dbReference>
<feature type="compositionally biased region" description="Gly residues" evidence="1">
    <location>
        <begin position="55"/>
        <end position="68"/>
    </location>
</feature>
<keyword evidence="2" id="KW-0472">Membrane</keyword>
<evidence type="ECO:0000256" key="1">
    <source>
        <dbReference type="SAM" id="MobiDB-lite"/>
    </source>
</evidence>